<reference evidence="2 3" key="1">
    <citation type="journal article" date="2016" name="Mol. Biol. Evol.">
        <title>Comparative Genomics of Early-Diverging Mushroom-Forming Fungi Provides Insights into the Origins of Lignocellulose Decay Capabilities.</title>
        <authorList>
            <person name="Nagy L.G."/>
            <person name="Riley R."/>
            <person name="Tritt A."/>
            <person name="Adam C."/>
            <person name="Daum C."/>
            <person name="Floudas D."/>
            <person name="Sun H."/>
            <person name="Yadav J.S."/>
            <person name="Pangilinan J."/>
            <person name="Larsson K.H."/>
            <person name="Matsuura K."/>
            <person name="Barry K."/>
            <person name="Labutti K."/>
            <person name="Kuo R."/>
            <person name="Ohm R.A."/>
            <person name="Bhattacharya S.S."/>
            <person name="Shirouzu T."/>
            <person name="Yoshinaga Y."/>
            <person name="Martin F.M."/>
            <person name="Grigoriev I.V."/>
            <person name="Hibbett D.S."/>
        </authorList>
    </citation>
    <scope>NUCLEOTIDE SEQUENCE [LARGE SCALE GENOMIC DNA]</scope>
    <source>
        <strain evidence="2 3">CBS 109695</strain>
    </source>
</reference>
<dbReference type="STRING" id="436010.A0A166EEQ2"/>
<gene>
    <name evidence="2" type="ORF">FIBSPDRAFT_958545</name>
</gene>
<name>A0A166EEQ2_9AGAM</name>
<dbReference type="AlphaFoldDB" id="A0A166EEQ2"/>
<keyword evidence="1" id="KW-1133">Transmembrane helix</keyword>
<dbReference type="GO" id="GO:0020037">
    <property type="term" value="F:heme binding"/>
    <property type="evidence" value="ECO:0007669"/>
    <property type="project" value="InterPro"/>
</dbReference>
<dbReference type="GO" id="GO:0016705">
    <property type="term" value="F:oxidoreductase activity, acting on paired donors, with incorporation or reduction of molecular oxygen"/>
    <property type="evidence" value="ECO:0007669"/>
    <property type="project" value="InterPro"/>
</dbReference>
<protein>
    <recommendedName>
        <fullName evidence="4">Cytochrome P450</fullName>
    </recommendedName>
</protein>
<dbReference type="GO" id="GO:0005506">
    <property type="term" value="F:iron ion binding"/>
    <property type="evidence" value="ECO:0007669"/>
    <property type="project" value="InterPro"/>
</dbReference>
<evidence type="ECO:0000313" key="2">
    <source>
        <dbReference type="EMBL" id="KZP15688.1"/>
    </source>
</evidence>
<proteinExistence type="predicted"/>
<evidence type="ECO:0008006" key="4">
    <source>
        <dbReference type="Google" id="ProtNLM"/>
    </source>
</evidence>
<dbReference type="Gene3D" id="1.10.630.10">
    <property type="entry name" value="Cytochrome P450"/>
    <property type="match status" value="1"/>
</dbReference>
<accession>A0A166EEQ2</accession>
<dbReference type="Proteomes" id="UP000076532">
    <property type="component" value="Unassembled WGS sequence"/>
</dbReference>
<dbReference type="GO" id="GO:0004497">
    <property type="term" value="F:monooxygenase activity"/>
    <property type="evidence" value="ECO:0007669"/>
    <property type="project" value="InterPro"/>
</dbReference>
<dbReference type="InterPro" id="IPR036396">
    <property type="entry name" value="Cyt_P450_sf"/>
</dbReference>
<evidence type="ECO:0000313" key="3">
    <source>
        <dbReference type="Proteomes" id="UP000076532"/>
    </source>
</evidence>
<evidence type="ECO:0000256" key="1">
    <source>
        <dbReference type="SAM" id="Phobius"/>
    </source>
</evidence>
<organism evidence="2 3">
    <name type="scientific">Athelia psychrophila</name>
    <dbReference type="NCBI Taxonomy" id="1759441"/>
    <lineage>
        <taxon>Eukaryota</taxon>
        <taxon>Fungi</taxon>
        <taxon>Dikarya</taxon>
        <taxon>Basidiomycota</taxon>
        <taxon>Agaricomycotina</taxon>
        <taxon>Agaricomycetes</taxon>
        <taxon>Agaricomycetidae</taxon>
        <taxon>Atheliales</taxon>
        <taxon>Atheliaceae</taxon>
        <taxon>Athelia</taxon>
    </lineage>
</organism>
<keyword evidence="3" id="KW-1185">Reference proteome</keyword>
<keyword evidence="1" id="KW-0812">Transmembrane</keyword>
<dbReference type="SUPFAM" id="SSF48264">
    <property type="entry name" value="Cytochrome P450"/>
    <property type="match status" value="1"/>
</dbReference>
<dbReference type="OrthoDB" id="3945418at2759"/>
<keyword evidence="1" id="KW-0472">Membrane</keyword>
<sequence length="333" mass="37470">MNALNSSLQFLYCTHSSLAGISSRFAISGSPREPGGCFGLFGFKPTFNATKRRPTRKSWVELREVFVGVGRNNREDRKIESNISYESATAFSPPTQDHASKKVSIVDGVSFIRTTVSKSRSHTHPFQIPSFAIFNNIVLFPLYAVVLYILLRAMFKPFFSSQGHPRSVVCRRIRLPARQACRAATVVQDSRGDSSRVLDQTRSSLRMRLLAAPIRQDGRLQGDSDVRNPRFGYIRPHNGNTLIILEHVPHAMRKRIYAPHYASNYLAFFQPEIHDFTHGLVKTLDSETPLLSRLLQAKYSASESMPDRDIVSEVMPQMIAGTDTATISLSYFL</sequence>
<feature type="transmembrane region" description="Helical" evidence="1">
    <location>
        <begin position="131"/>
        <end position="151"/>
    </location>
</feature>
<dbReference type="EMBL" id="KV417601">
    <property type="protein sequence ID" value="KZP15688.1"/>
    <property type="molecule type" value="Genomic_DNA"/>
</dbReference>